<dbReference type="AlphaFoldDB" id="A0AAU9UL11"/>
<name>A0AAU9UL11_EUPED</name>
<dbReference type="EMBL" id="CAKOGL010000022">
    <property type="protein sequence ID" value="CAH2099867.1"/>
    <property type="molecule type" value="Genomic_DNA"/>
</dbReference>
<dbReference type="PANTHER" id="PTHR10773:SF19">
    <property type="match status" value="1"/>
</dbReference>
<evidence type="ECO:0000259" key="1">
    <source>
        <dbReference type="Pfam" id="PF25273"/>
    </source>
</evidence>
<sequence>MESQLTRVNYNYARKRRRNPENWKRNVAKRMRYSAKSVPERVCDHSTKSFQCNSLNMGNLMALHTKFYSLKNKKDQDSIIFNSCSINNTKKGANYKGRKQTAIKYSVLLDNKRIPICKEFFLSIYGITKHRVSYVMNRFHYAGDVVTYERRGGNHKEKKYGPQRESIHNFIQRLKCVDSHYCRRTKIAERKYLSSDLNIRKLYDMYRSSECYIYAVKISYFRSVFNCNYNIGFGSPKTDVCSTCLELIEKIKNENDFKKKNILITEKRVHTLRSKAFFEKLRYVPEGTKLISFDCQKNLPLPKLPDQMSYYTRQLYFYNLTMVEGSSLLPLSKDRVFAYYCTENEYHKDSNLVASSIFHRLSNTDMTGIKNVRLVADGCGGQNKNCILIGACSKWLFLNKNIESIELVFPVTGHSFMPADRQFGIIEKKLKKHEIFLHPDEIRNIISENSTLVKLGVDCLVSDWRQAVKDIVKPTTTWPIAFKECKRFVLQRSKNLNNVLIRGEPFYKSDLATPINVCRKKKYIGLINPSPMTAKVAVNKNKLNDINKLLGTHFGADWRELPTLLFYKDLLLVQEQLTATSTPEDYCEERLDESNDLRI</sequence>
<evidence type="ECO:0000313" key="3">
    <source>
        <dbReference type="Proteomes" id="UP001153954"/>
    </source>
</evidence>
<accession>A0AAU9UL11</accession>
<dbReference type="PANTHER" id="PTHR10773">
    <property type="entry name" value="DNA-DIRECTED RNA POLYMERASES I, II, AND III SUBUNIT RPABC2"/>
    <property type="match status" value="1"/>
</dbReference>
<reference evidence="2" key="1">
    <citation type="submission" date="2022-03" db="EMBL/GenBank/DDBJ databases">
        <authorList>
            <person name="Tunstrom K."/>
        </authorList>
    </citation>
    <scope>NUCLEOTIDE SEQUENCE</scope>
</reference>
<organism evidence="2 3">
    <name type="scientific">Euphydryas editha</name>
    <name type="common">Edith's checkerspot</name>
    <dbReference type="NCBI Taxonomy" id="104508"/>
    <lineage>
        <taxon>Eukaryota</taxon>
        <taxon>Metazoa</taxon>
        <taxon>Ecdysozoa</taxon>
        <taxon>Arthropoda</taxon>
        <taxon>Hexapoda</taxon>
        <taxon>Insecta</taxon>
        <taxon>Pterygota</taxon>
        <taxon>Neoptera</taxon>
        <taxon>Endopterygota</taxon>
        <taxon>Lepidoptera</taxon>
        <taxon>Glossata</taxon>
        <taxon>Ditrysia</taxon>
        <taxon>Papilionoidea</taxon>
        <taxon>Nymphalidae</taxon>
        <taxon>Nymphalinae</taxon>
        <taxon>Euphydryas</taxon>
    </lineage>
</organism>
<gene>
    <name evidence="2" type="ORF">EEDITHA_LOCUS14793</name>
</gene>
<dbReference type="Pfam" id="PF25273">
    <property type="entry name" value="DUF7869"/>
    <property type="match status" value="1"/>
</dbReference>
<protein>
    <recommendedName>
        <fullName evidence="1">DUF7869 domain-containing protein</fullName>
    </recommendedName>
</protein>
<proteinExistence type="predicted"/>
<evidence type="ECO:0000313" key="2">
    <source>
        <dbReference type="EMBL" id="CAH2099867.1"/>
    </source>
</evidence>
<feature type="domain" description="DUF7869" evidence="1">
    <location>
        <begin position="336"/>
        <end position="470"/>
    </location>
</feature>
<dbReference type="InterPro" id="IPR057191">
    <property type="entry name" value="DUF7869"/>
</dbReference>
<comment type="caution">
    <text evidence="2">The sequence shown here is derived from an EMBL/GenBank/DDBJ whole genome shotgun (WGS) entry which is preliminary data.</text>
</comment>
<dbReference type="Proteomes" id="UP001153954">
    <property type="component" value="Unassembled WGS sequence"/>
</dbReference>
<keyword evidence="3" id="KW-1185">Reference proteome</keyword>